<evidence type="ECO:0000313" key="2">
    <source>
        <dbReference type="Proteomes" id="UP000430508"/>
    </source>
</evidence>
<organism evidence="1 2">
    <name type="scientific">Dehalobacter restrictus</name>
    <dbReference type="NCBI Taxonomy" id="55583"/>
    <lineage>
        <taxon>Bacteria</taxon>
        <taxon>Bacillati</taxon>
        <taxon>Bacillota</taxon>
        <taxon>Clostridia</taxon>
        <taxon>Eubacteriales</taxon>
        <taxon>Desulfitobacteriaceae</taxon>
        <taxon>Dehalobacter</taxon>
    </lineage>
</organism>
<accession>A0A857DFE2</accession>
<sequence length="77" mass="8571">MANTRYVRLTFATTGGKTFGINVPDPIEGLTKAQCEAVMDTVIERNIFLTSSGELQLMRDVKVYDNNVEDLYDPPEG</sequence>
<protein>
    <submittedName>
        <fullName evidence="1">DUF2922 family protein</fullName>
    </submittedName>
</protein>
<gene>
    <name evidence="1" type="ORF">GQ588_01055</name>
</gene>
<proteinExistence type="predicted"/>
<name>A0A857DFE2_9FIRM</name>
<dbReference type="EMBL" id="CP046996">
    <property type="protein sequence ID" value="QGZ99357.1"/>
    <property type="molecule type" value="Genomic_DNA"/>
</dbReference>
<reference evidence="1 2" key="1">
    <citation type="submission" date="2019-12" db="EMBL/GenBank/DDBJ databases">
        <title>Sequence classification of anaerobic respiratory reductive dehalogenases: First we see many, then we see few.</title>
        <authorList>
            <person name="Molenda O."/>
            <person name="Puentes Jacome L.A."/>
            <person name="Cao X."/>
            <person name="Nesbo C.L."/>
            <person name="Tang S."/>
            <person name="Morson N."/>
            <person name="Patron J."/>
            <person name="Lomheim L."/>
            <person name="Wishart D.S."/>
            <person name="Edwards E.A."/>
        </authorList>
    </citation>
    <scope>NUCLEOTIDE SEQUENCE [LARGE SCALE GENOMIC DNA]</scope>
    <source>
        <strain evidence="1 2">12DCA</strain>
    </source>
</reference>
<dbReference type="InterPro" id="IPR021321">
    <property type="entry name" value="DUF2922"/>
</dbReference>
<dbReference type="AlphaFoldDB" id="A0A857DFE2"/>
<dbReference type="Proteomes" id="UP000430508">
    <property type="component" value="Chromosome"/>
</dbReference>
<dbReference type="RefSeq" id="WP_025204953.1">
    <property type="nucleotide sequence ID" value="NZ_CP046996.1"/>
</dbReference>
<dbReference type="Pfam" id="PF11148">
    <property type="entry name" value="DUF2922"/>
    <property type="match status" value="1"/>
</dbReference>
<evidence type="ECO:0000313" key="1">
    <source>
        <dbReference type="EMBL" id="QGZ99357.1"/>
    </source>
</evidence>